<accession>A0AAV1B0P0</accession>
<feature type="compositionally biased region" description="Polar residues" evidence="1">
    <location>
        <begin position="60"/>
        <end position="74"/>
    </location>
</feature>
<keyword evidence="3" id="KW-1185">Reference proteome</keyword>
<evidence type="ECO:0000256" key="1">
    <source>
        <dbReference type="SAM" id="MobiDB-lite"/>
    </source>
</evidence>
<evidence type="ECO:0000313" key="3">
    <source>
        <dbReference type="Proteomes" id="UP001157006"/>
    </source>
</evidence>
<dbReference type="EMBL" id="OX451741">
    <property type="protein sequence ID" value="CAI8615937.1"/>
    <property type="molecule type" value="Genomic_DNA"/>
</dbReference>
<dbReference type="AlphaFoldDB" id="A0AAV1B0P0"/>
<sequence>MQQLPTSKKEDMPSSSSSKKIISYKEITVNDPLENKTLDHMKTQFFYTFQSQASKDDMQSMKTSSSMRSIDSNTFEDLAEEAQNDDSTAEDFWDAMIQSMVQKTKEKTKVKTMTMD</sequence>
<gene>
    <name evidence="2" type="ORF">VFH_VI004680</name>
</gene>
<dbReference type="Proteomes" id="UP001157006">
    <property type="component" value="Chromosome 6"/>
</dbReference>
<proteinExistence type="predicted"/>
<organism evidence="2 3">
    <name type="scientific">Vicia faba</name>
    <name type="common">Broad bean</name>
    <name type="synonym">Faba vulgaris</name>
    <dbReference type="NCBI Taxonomy" id="3906"/>
    <lineage>
        <taxon>Eukaryota</taxon>
        <taxon>Viridiplantae</taxon>
        <taxon>Streptophyta</taxon>
        <taxon>Embryophyta</taxon>
        <taxon>Tracheophyta</taxon>
        <taxon>Spermatophyta</taxon>
        <taxon>Magnoliopsida</taxon>
        <taxon>eudicotyledons</taxon>
        <taxon>Gunneridae</taxon>
        <taxon>Pentapetalae</taxon>
        <taxon>rosids</taxon>
        <taxon>fabids</taxon>
        <taxon>Fabales</taxon>
        <taxon>Fabaceae</taxon>
        <taxon>Papilionoideae</taxon>
        <taxon>50 kb inversion clade</taxon>
        <taxon>NPAAA clade</taxon>
        <taxon>Hologalegina</taxon>
        <taxon>IRL clade</taxon>
        <taxon>Fabeae</taxon>
        <taxon>Vicia</taxon>
    </lineage>
</organism>
<protein>
    <submittedName>
        <fullName evidence="2">Uncharacterized protein</fullName>
    </submittedName>
</protein>
<evidence type="ECO:0000313" key="2">
    <source>
        <dbReference type="EMBL" id="CAI8615937.1"/>
    </source>
</evidence>
<feature type="region of interest" description="Disordered" evidence="1">
    <location>
        <begin position="1"/>
        <end position="22"/>
    </location>
</feature>
<reference evidence="2 3" key="1">
    <citation type="submission" date="2023-01" db="EMBL/GenBank/DDBJ databases">
        <authorList>
            <person name="Kreplak J."/>
        </authorList>
    </citation>
    <scope>NUCLEOTIDE SEQUENCE [LARGE SCALE GENOMIC DNA]</scope>
</reference>
<name>A0AAV1B0P0_VICFA</name>
<feature type="region of interest" description="Disordered" evidence="1">
    <location>
        <begin position="53"/>
        <end position="74"/>
    </location>
</feature>